<name>A0A2V5LR74_9MICC</name>
<keyword evidence="1 5" id="KW-0963">Cytoplasm</keyword>
<dbReference type="GO" id="GO:0005737">
    <property type="term" value="C:cytoplasm"/>
    <property type="evidence" value="ECO:0007669"/>
    <property type="project" value="UniProtKB-SubCell"/>
</dbReference>
<keyword evidence="3 5" id="KW-0808">Transferase</keyword>
<organism evidence="6 7">
    <name type="scientific">Arthrobacter livingstonensis</name>
    <dbReference type="NCBI Taxonomy" id="670078"/>
    <lineage>
        <taxon>Bacteria</taxon>
        <taxon>Bacillati</taxon>
        <taxon>Actinomycetota</taxon>
        <taxon>Actinomycetes</taxon>
        <taxon>Micrococcales</taxon>
        <taxon>Micrococcaceae</taxon>
        <taxon>Arthrobacter</taxon>
    </lineage>
</organism>
<dbReference type="NCBIfam" id="NF010703">
    <property type="entry name" value="PRK14103.1"/>
    <property type="match status" value="1"/>
</dbReference>
<evidence type="ECO:0000313" key="7">
    <source>
        <dbReference type="Proteomes" id="UP000247832"/>
    </source>
</evidence>
<dbReference type="Gene3D" id="3.40.50.150">
    <property type="entry name" value="Vaccinia Virus protein VP39"/>
    <property type="match status" value="1"/>
</dbReference>
<dbReference type="OrthoDB" id="9795085at2"/>
<keyword evidence="7" id="KW-1185">Reference proteome</keyword>
<dbReference type="EMBL" id="QJVD01000027">
    <property type="protein sequence ID" value="PYI65277.1"/>
    <property type="molecule type" value="Genomic_DNA"/>
</dbReference>
<evidence type="ECO:0000256" key="4">
    <source>
        <dbReference type="ARBA" id="ARBA00022691"/>
    </source>
</evidence>
<evidence type="ECO:0000313" key="6">
    <source>
        <dbReference type="EMBL" id="PYI65277.1"/>
    </source>
</evidence>
<reference evidence="6 7" key="1">
    <citation type="submission" date="2018-05" db="EMBL/GenBank/DDBJ databases">
        <title>Genetic diversity of glacier-inhabiting Cryobacterium bacteria in China and description of Cryobacterium mengkeensis sp. nov. and Arthrobacter glacialis sp. nov.</title>
        <authorList>
            <person name="Liu Q."/>
            <person name="Xin Y.-H."/>
        </authorList>
    </citation>
    <scope>NUCLEOTIDE SEQUENCE [LARGE SCALE GENOMIC DNA]</scope>
    <source>
        <strain evidence="6 7">LI2</strain>
    </source>
</reference>
<comment type="subcellular location">
    <subcellularLocation>
        <location evidence="5">Cytoplasm</location>
    </subcellularLocation>
</comment>
<evidence type="ECO:0000256" key="1">
    <source>
        <dbReference type="ARBA" id="ARBA00022490"/>
    </source>
</evidence>
<dbReference type="PANTHER" id="PTHR43861:SF1">
    <property type="entry name" value="TRANS-ACONITATE 2-METHYLTRANSFERASE"/>
    <property type="match status" value="1"/>
</dbReference>
<keyword evidence="4 5" id="KW-0949">S-adenosyl-L-methionine</keyword>
<dbReference type="InterPro" id="IPR023149">
    <property type="entry name" value="Trans_acon_MeTrfase_C"/>
</dbReference>
<comment type="caution">
    <text evidence="6">The sequence shown here is derived from an EMBL/GenBank/DDBJ whole genome shotgun (WGS) entry which is preliminary data.</text>
</comment>
<dbReference type="Proteomes" id="UP000247832">
    <property type="component" value="Unassembled WGS sequence"/>
</dbReference>
<comment type="function">
    <text evidence="5">Catalyzes the S-adenosylmethionine monomethyl esterification of trans-aconitate.</text>
</comment>
<keyword evidence="2 5" id="KW-0489">Methyltransferase</keyword>
<evidence type="ECO:0000256" key="2">
    <source>
        <dbReference type="ARBA" id="ARBA00022603"/>
    </source>
</evidence>
<dbReference type="SUPFAM" id="SSF53335">
    <property type="entry name" value="S-adenosyl-L-methionine-dependent methyltransferases"/>
    <property type="match status" value="1"/>
</dbReference>
<dbReference type="AlphaFoldDB" id="A0A2V5LR74"/>
<dbReference type="Pfam" id="PF13489">
    <property type="entry name" value="Methyltransf_23"/>
    <property type="match status" value="1"/>
</dbReference>
<dbReference type="CDD" id="cd02440">
    <property type="entry name" value="AdoMet_MTases"/>
    <property type="match status" value="1"/>
</dbReference>
<comment type="similarity">
    <text evidence="5">Belongs to the methyltransferase superfamily. Tam family.</text>
</comment>
<sequence length="286" mass="31483">MVPPVYGRWLWQVNAMGTTQLGWDPSKYVEFGDFRNRPFFDLTARITASEPRRVVDLGCGPGNLTATLARRWPAARVRGLDSSPDMVAAAQTLDNNAHDAGTPVPANLTFGLADIQGWTPGPDTDVVVSNAALQWVPGHPDLMAGWLGAMAPGAWLAVQVPGNFSSPSHTLMRQVAQSPRWRKRLDGVLRHDDAVWGPGRYHELLLRGGARADVWETTYNQLLPGEAPVLNWVRGTGLRPVLQALGVAEGREFEAEYSALLEEAYPADEFGTIYPFRRIFMIGQKL</sequence>
<evidence type="ECO:0000256" key="3">
    <source>
        <dbReference type="ARBA" id="ARBA00022679"/>
    </source>
</evidence>
<dbReference type="PANTHER" id="PTHR43861">
    <property type="entry name" value="TRANS-ACONITATE 2-METHYLTRANSFERASE-RELATED"/>
    <property type="match status" value="1"/>
</dbReference>
<proteinExistence type="inferred from homology"/>
<protein>
    <recommendedName>
        <fullName evidence="5">Trans-aconitate 2-methyltransferase</fullName>
        <ecNumber evidence="5">2.1.1.144</ecNumber>
    </recommendedName>
</protein>
<dbReference type="GO" id="GO:0030798">
    <property type="term" value="F:trans-aconitate 2-methyltransferase activity"/>
    <property type="evidence" value="ECO:0007669"/>
    <property type="project" value="UniProtKB-UniRule"/>
</dbReference>
<dbReference type="EC" id="2.1.1.144" evidence="5"/>
<dbReference type="InterPro" id="IPR029063">
    <property type="entry name" value="SAM-dependent_MTases_sf"/>
</dbReference>
<dbReference type="HAMAP" id="MF_00560">
    <property type="entry name" value="Tran_acon_Me_trans"/>
    <property type="match status" value="1"/>
</dbReference>
<gene>
    <name evidence="5" type="primary">tam</name>
    <name evidence="6" type="ORF">CVV68_18880</name>
</gene>
<dbReference type="Gene3D" id="1.10.150.290">
    <property type="entry name" value="S-adenosyl-L-methionine-dependent methyltransferases"/>
    <property type="match status" value="1"/>
</dbReference>
<accession>A0A2V5LR74</accession>
<comment type="catalytic activity">
    <reaction evidence="5">
        <text>trans-aconitate + S-adenosyl-L-methionine = (E)-3-(methoxycarbonyl)pent-2-enedioate + S-adenosyl-L-homocysteine</text>
        <dbReference type="Rhea" id="RHEA:14969"/>
        <dbReference type="ChEBI" id="CHEBI:15708"/>
        <dbReference type="ChEBI" id="CHEBI:57470"/>
        <dbReference type="ChEBI" id="CHEBI:57856"/>
        <dbReference type="ChEBI" id="CHEBI:59789"/>
        <dbReference type="EC" id="2.1.1.144"/>
    </reaction>
</comment>
<dbReference type="InterPro" id="IPR023506">
    <property type="entry name" value="Trans-aconitate_MeTrfase"/>
</dbReference>
<dbReference type="GO" id="GO:0032259">
    <property type="term" value="P:methylation"/>
    <property type="evidence" value="ECO:0007669"/>
    <property type="project" value="UniProtKB-KW"/>
</dbReference>
<evidence type="ECO:0000256" key="5">
    <source>
        <dbReference type="HAMAP-Rule" id="MF_00560"/>
    </source>
</evidence>